<dbReference type="PANTHER" id="PTHR40089:SF1">
    <property type="entry name" value="ETHANOLAMINE PERMEASE EUTH-RELATED"/>
    <property type="match status" value="1"/>
</dbReference>
<keyword evidence="1" id="KW-0812">Transmembrane</keyword>
<keyword evidence="3" id="KW-1185">Reference proteome</keyword>
<gene>
    <name evidence="2" type="ORF">J2Z53_002277</name>
</gene>
<dbReference type="Pfam" id="PF04346">
    <property type="entry name" value="EutH"/>
    <property type="match status" value="1"/>
</dbReference>
<feature type="transmembrane region" description="Helical" evidence="1">
    <location>
        <begin position="275"/>
        <end position="293"/>
    </location>
</feature>
<reference evidence="2 3" key="1">
    <citation type="submission" date="2021-03" db="EMBL/GenBank/DDBJ databases">
        <title>Genomic Encyclopedia of Type Strains, Phase IV (KMG-IV): sequencing the most valuable type-strain genomes for metagenomic binning, comparative biology and taxonomic classification.</title>
        <authorList>
            <person name="Goeker M."/>
        </authorList>
    </citation>
    <scope>NUCLEOTIDE SEQUENCE [LARGE SCALE GENOMIC DNA]</scope>
    <source>
        <strain evidence="2 3">DSM 3984</strain>
    </source>
</reference>
<feature type="transmembrane region" description="Helical" evidence="1">
    <location>
        <begin position="42"/>
        <end position="65"/>
    </location>
</feature>
<dbReference type="Proteomes" id="UP000783390">
    <property type="component" value="Unassembled WGS sequence"/>
</dbReference>
<dbReference type="PANTHER" id="PTHR40089">
    <property type="entry name" value="ETHANOLAMINE UTILIZATION PROTEIN EUTH"/>
    <property type="match status" value="1"/>
</dbReference>
<name>A0ABS4F341_9CLOT</name>
<dbReference type="PIRSF" id="PIRSF019466">
    <property type="entry name" value="EutH"/>
    <property type="match status" value="1"/>
</dbReference>
<feature type="transmembrane region" description="Helical" evidence="1">
    <location>
        <begin position="5"/>
        <end position="22"/>
    </location>
</feature>
<feature type="transmembrane region" description="Helical" evidence="1">
    <location>
        <begin position="198"/>
        <end position="224"/>
    </location>
</feature>
<organism evidence="2 3">
    <name type="scientific">Clostridium moniliforme</name>
    <dbReference type="NCBI Taxonomy" id="39489"/>
    <lineage>
        <taxon>Bacteria</taxon>
        <taxon>Bacillati</taxon>
        <taxon>Bacillota</taxon>
        <taxon>Clostridia</taxon>
        <taxon>Eubacteriales</taxon>
        <taxon>Clostridiaceae</taxon>
        <taxon>Clostridium</taxon>
    </lineage>
</organism>
<dbReference type="InterPro" id="IPR007441">
    <property type="entry name" value="EutH"/>
</dbReference>
<feature type="transmembrane region" description="Helical" evidence="1">
    <location>
        <begin position="137"/>
        <end position="159"/>
    </location>
</feature>
<evidence type="ECO:0000313" key="3">
    <source>
        <dbReference type="Proteomes" id="UP000783390"/>
    </source>
</evidence>
<evidence type="ECO:0000313" key="2">
    <source>
        <dbReference type="EMBL" id="MBP1890668.1"/>
    </source>
</evidence>
<feature type="transmembrane region" description="Helical" evidence="1">
    <location>
        <begin position="330"/>
        <end position="352"/>
    </location>
</feature>
<feature type="transmembrane region" description="Helical" evidence="1">
    <location>
        <begin position="236"/>
        <end position="254"/>
    </location>
</feature>
<sequence>MENLILYIVAAFFFIGAIDYILGDRLSLGFLFKDGLNTMGPLAISMVGIISLTPVITEGLNLFLVPIAERLGIDPSIFVSSIIAIDMGAFNIAENISVSQNMIYFSGVLMASMLGCTLSFTLPLALGIIKKESRRDFFIGTLFGIITIPIGLFIGGLLLNIPIKIIFINLLPIIIISILLGIGIVYKGDFMIKSFDIFGKAIIVISIIGLTLQGVQSISGLVIFDNIMPLQDALTIVGKIAIFLGGAYVMLEVIKRILEKPLDKISNKIGINNHSIAAFLGSLASAIIIFLNFEKLDSKGRILCSAFSVGGAYVLGGQLGFVASEAPKIVSIYIFTKLLCGLLSILIAILYIKSKENKIRV</sequence>
<accession>A0ABS4F341</accession>
<protein>
    <submittedName>
        <fullName evidence="2">Ethanolamine transporter</fullName>
    </submittedName>
</protein>
<dbReference type="NCBIfam" id="NF011667">
    <property type="entry name" value="PRK15086.1-3"/>
    <property type="match status" value="1"/>
</dbReference>
<keyword evidence="1" id="KW-1133">Transmembrane helix</keyword>
<feature type="transmembrane region" description="Helical" evidence="1">
    <location>
        <begin position="102"/>
        <end position="125"/>
    </location>
</feature>
<proteinExistence type="predicted"/>
<dbReference type="EMBL" id="JAGGJZ010000009">
    <property type="protein sequence ID" value="MBP1890668.1"/>
    <property type="molecule type" value="Genomic_DNA"/>
</dbReference>
<feature type="transmembrane region" description="Helical" evidence="1">
    <location>
        <begin position="165"/>
        <end position="186"/>
    </location>
</feature>
<keyword evidence="1" id="KW-0472">Membrane</keyword>
<dbReference type="RefSeq" id="WP_209797588.1">
    <property type="nucleotide sequence ID" value="NZ_JAGGJZ010000009.1"/>
</dbReference>
<comment type="caution">
    <text evidence="2">The sequence shown here is derived from an EMBL/GenBank/DDBJ whole genome shotgun (WGS) entry which is preliminary data.</text>
</comment>
<evidence type="ECO:0000256" key="1">
    <source>
        <dbReference type="SAM" id="Phobius"/>
    </source>
</evidence>